<sequence length="147" mass="16964">MQTKTEKITVKSLDGNTLNLMDIYRGKPLLILFFNIHCLGCVGRAIPLAYDYLQEFKDLNVVAIHTTFGKEMISKDDILNLFTMKELPFPIYFDIEKTNYETFECEGTPHWILLDKEGNPTRSIFGSQDGSQTRLIYALEELTRESE</sequence>
<dbReference type="InterPro" id="IPR000866">
    <property type="entry name" value="AhpC/TSA"/>
</dbReference>
<protein>
    <recommendedName>
        <fullName evidence="1">Thioredoxin domain-containing protein</fullName>
    </recommendedName>
</protein>
<dbReference type="GO" id="GO:0016209">
    <property type="term" value="F:antioxidant activity"/>
    <property type="evidence" value="ECO:0007669"/>
    <property type="project" value="InterPro"/>
</dbReference>
<comment type="caution">
    <text evidence="2">The sequence shown here is derived from an EMBL/GenBank/DDBJ whole genome shotgun (WGS) entry which is preliminary data.</text>
</comment>
<organism evidence="2">
    <name type="scientific">bioreactor metagenome</name>
    <dbReference type="NCBI Taxonomy" id="1076179"/>
    <lineage>
        <taxon>unclassified sequences</taxon>
        <taxon>metagenomes</taxon>
        <taxon>ecological metagenomes</taxon>
    </lineage>
</organism>
<dbReference type="InterPro" id="IPR036249">
    <property type="entry name" value="Thioredoxin-like_sf"/>
</dbReference>
<dbReference type="PANTHER" id="PTHR42852:SF13">
    <property type="entry name" value="PROTEIN DIPZ"/>
    <property type="match status" value="1"/>
</dbReference>
<evidence type="ECO:0000259" key="1">
    <source>
        <dbReference type="PROSITE" id="PS51352"/>
    </source>
</evidence>
<reference evidence="2" key="1">
    <citation type="submission" date="2019-08" db="EMBL/GenBank/DDBJ databases">
        <authorList>
            <person name="Kucharzyk K."/>
            <person name="Murdoch R.W."/>
            <person name="Higgins S."/>
            <person name="Loffler F."/>
        </authorList>
    </citation>
    <scope>NUCLEOTIDE SEQUENCE</scope>
</reference>
<dbReference type="Gene3D" id="3.40.30.10">
    <property type="entry name" value="Glutaredoxin"/>
    <property type="match status" value="1"/>
</dbReference>
<dbReference type="InterPro" id="IPR013766">
    <property type="entry name" value="Thioredoxin_domain"/>
</dbReference>
<gene>
    <name evidence="2" type="ORF">SDC9_133871</name>
</gene>
<feature type="domain" description="Thioredoxin" evidence="1">
    <location>
        <begin position="1"/>
        <end position="144"/>
    </location>
</feature>
<dbReference type="EMBL" id="VSSQ01034740">
    <property type="protein sequence ID" value="MPM86779.1"/>
    <property type="molecule type" value="Genomic_DNA"/>
</dbReference>
<dbReference type="AlphaFoldDB" id="A0A645DC34"/>
<evidence type="ECO:0000313" key="2">
    <source>
        <dbReference type="EMBL" id="MPM86779.1"/>
    </source>
</evidence>
<dbReference type="SUPFAM" id="SSF52833">
    <property type="entry name" value="Thioredoxin-like"/>
    <property type="match status" value="1"/>
</dbReference>
<dbReference type="PROSITE" id="PS51352">
    <property type="entry name" value="THIOREDOXIN_2"/>
    <property type="match status" value="1"/>
</dbReference>
<name>A0A645DC34_9ZZZZ</name>
<dbReference type="PANTHER" id="PTHR42852">
    <property type="entry name" value="THIOL:DISULFIDE INTERCHANGE PROTEIN DSBE"/>
    <property type="match status" value="1"/>
</dbReference>
<dbReference type="InterPro" id="IPR050553">
    <property type="entry name" value="Thioredoxin_ResA/DsbE_sf"/>
</dbReference>
<accession>A0A645DC34</accession>
<proteinExistence type="predicted"/>
<dbReference type="GO" id="GO:0016491">
    <property type="term" value="F:oxidoreductase activity"/>
    <property type="evidence" value="ECO:0007669"/>
    <property type="project" value="InterPro"/>
</dbReference>
<dbReference type="CDD" id="cd02966">
    <property type="entry name" value="TlpA_like_family"/>
    <property type="match status" value="1"/>
</dbReference>
<dbReference type="Pfam" id="PF00578">
    <property type="entry name" value="AhpC-TSA"/>
    <property type="match status" value="1"/>
</dbReference>